<accession>A0ACC2JKP9</accession>
<organism evidence="1 2">
    <name type="scientific">Lasiodiplodia mahajangana</name>
    <dbReference type="NCBI Taxonomy" id="1108764"/>
    <lineage>
        <taxon>Eukaryota</taxon>
        <taxon>Fungi</taxon>
        <taxon>Dikarya</taxon>
        <taxon>Ascomycota</taxon>
        <taxon>Pezizomycotina</taxon>
        <taxon>Dothideomycetes</taxon>
        <taxon>Dothideomycetes incertae sedis</taxon>
        <taxon>Botryosphaeriales</taxon>
        <taxon>Botryosphaeriaceae</taxon>
        <taxon>Lasiodiplodia</taxon>
    </lineage>
</organism>
<evidence type="ECO:0000313" key="2">
    <source>
        <dbReference type="Proteomes" id="UP001153332"/>
    </source>
</evidence>
<reference evidence="1" key="1">
    <citation type="submission" date="2022-12" db="EMBL/GenBank/DDBJ databases">
        <title>Genome Sequence of Lasiodiplodia mahajangana.</title>
        <authorList>
            <person name="Buettner E."/>
        </authorList>
    </citation>
    <scope>NUCLEOTIDE SEQUENCE</scope>
    <source>
        <strain evidence="1">VT137</strain>
    </source>
</reference>
<evidence type="ECO:0000313" key="1">
    <source>
        <dbReference type="EMBL" id="KAJ8127798.1"/>
    </source>
</evidence>
<sequence>MADYIIVGAGVFGVSTALHLASSEPDATIYLVDRTPCPCPSAAASDLNKIVRADYDDIFYMRLALEALHEWNTNRLYKPFFHETGMLFAEEKGVGNTVFHNYKKLGINPGAQILTPAQALERFPVFRNANWTGVKDNYYNPRSGWGEADPAARAVIRAALDAGVTYIQQTVARLIFRRARSVNGRMVAAAATSCIVQCDPDYLHLYRDAPVHFLGMSHTHGESIPPTIEGKLKFNFEVSFTNKEYHEASGQTISVPPVRSSQSTWGHDVPEELKGKVMKVVEHVYGKDAPGLAVESYRMCWDAVTPNQDWVISPHPACKGLYIAGGGSFHAWKFLPIIGKYVTQMLKGQLIAEQAQRWAWDRNDEGAACIMYIPHNDLKDFA</sequence>
<dbReference type="Proteomes" id="UP001153332">
    <property type="component" value="Unassembled WGS sequence"/>
</dbReference>
<keyword evidence="2" id="KW-1185">Reference proteome</keyword>
<gene>
    <name evidence="1" type="ORF">O1611_g5837</name>
</gene>
<protein>
    <submittedName>
        <fullName evidence="1">Uncharacterized protein</fullName>
    </submittedName>
</protein>
<dbReference type="EMBL" id="JAPUUL010001297">
    <property type="protein sequence ID" value="KAJ8127798.1"/>
    <property type="molecule type" value="Genomic_DNA"/>
</dbReference>
<name>A0ACC2JKP9_9PEZI</name>
<comment type="caution">
    <text evidence="1">The sequence shown here is derived from an EMBL/GenBank/DDBJ whole genome shotgun (WGS) entry which is preliminary data.</text>
</comment>
<proteinExistence type="predicted"/>